<feature type="region of interest" description="Disordered" evidence="7">
    <location>
        <begin position="1"/>
        <end position="126"/>
    </location>
</feature>
<feature type="domain" description="Yip1" evidence="8">
    <location>
        <begin position="201"/>
        <end position="356"/>
    </location>
</feature>
<feature type="transmembrane region" description="Helical" evidence="6">
    <location>
        <begin position="310"/>
        <end position="329"/>
    </location>
</feature>
<feature type="transmembrane region" description="Helical" evidence="6">
    <location>
        <begin position="206"/>
        <end position="227"/>
    </location>
</feature>
<evidence type="ECO:0000256" key="1">
    <source>
        <dbReference type="ARBA" id="ARBA00004141"/>
    </source>
</evidence>
<dbReference type="InterPro" id="IPR006977">
    <property type="entry name" value="Yip1_dom"/>
</dbReference>
<reference evidence="9 10" key="1">
    <citation type="submission" date="2015-07" db="EMBL/GenBank/DDBJ databases">
        <title>High-quality genome of monoxenous trypanosomatid Leptomonas pyrrhocoris.</title>
        <authorList>
            <person name="Flegontov P."/>
            <person name="Butenko A."/>
            <person name="Firsov S."/>
            <person name="Vlcek C."/>
            <person name="Logacheva M.D."/>
            <person name="Field M."/>
            <person name="Filatov D."/>
            <person name="Flegontova O."/>
            <person name="Gerasimov E."/>
            <person name="Jackson A.P."/>
            <person name="Kelly S."/>
            <person name="Opperdoes F."/>
            <person name="O'Reilly A."/>
            <person name="Votypka J."/>
            <person name="Yurchenko V."/>
            <person name="Lukes J."/>
        </authorList>
    </citation>
    <scope>NUCLEOTIDE SEQUENCE [LARGE SCALE GENOMIC DNA]</scope>
    <source>
        <strain evidence="9">H10</strain>
    </source>
</reference>
<evidence type="ECO:0000256" key="4">
    <source>
        <dbReference type="ARBA" id="ARBA00022989"/>
    </source>
</evidence>
<evidence type="ECO:0000256" key="7">
    <source>
        <dbReference type="SAM" id="MobiDB-lite"/>
    </source>
</evidence>
<dbReference type="InterPro" id="IPR039765">
    <property type="entry name" value="Yip5/YIPF1/YIPF2"/>
</dbReference>
<dbReference type="OrthoDB" id="10256463at2759"/>
<evidence type="ECO:0000313" key="9">
    <source>
        <dbReference type="EMBL" id="KPA82975.1"/>
    </source>
</evidence>
<keyword evidence="5 6" id="KW-0472">Membrane</keyword>
<accession>A0A0N0DXH0</accession>
<dbReference type="GO" id="GO:0000139">
    <property type="term" value="C:Golgi membrane"/>
    <property type="evidence" value="ECO:0007669"/>
    <property type="project" value="UniProtKB-SubCell"/>
</dbReference>
<dbReference type="RefSeq" id="XP_015661414.1">
    <property type="nucleotide sequence ID" value="XM_015799812.1"/>
</dbReference>
<gene>
    <name evidence="9" type="ORF">ABB37_02717</name>
</gene>
<dbReference type="GO" id="GO:0016192">
    <property type="term" value="P:vesicle-mediated transport"/>
    <property type="evidence" value="ECO:0007669"/>
    <property type="project" value="InterPro"/>
</dbReference>
<evidence type="ECO:0000256" key="6">
    <source>
        <dbReference type="RuleBase" id="RU361264"/>
    </source>
</evidence>
<feature type="transmembrane region" description="Helical" evidence="6">
    <location>
        <begin position="286"/>
        <end position="303"/>
    </location>
</feature>
<comment type="similarity">
    <text evidence="2 6">Belongs to the YIP1 family.</text>
</comment>
<comment type="subcellular location">
    <subcellularLocation>
        <location evidence="6">Golgi apparatus membrane</location>
        <topology evidence="6">Multi-pass membrane protein</topology>
    </subcellularLocation>
    <subcellularLocation>
        <location evidence="1">Membrane</location>
        <topology evidence="1">Multi-pass membrane protein</topology>
    </subcellularLocation>
</comment>
<evidence type="ECO:0000256" key="5">
    <source>
        <dbReference type="ARBA" id="ARBA00023136"/>
    </source>
</evidence>
<keyword evidence="3 6" id="KW-0812">Transmembrane</keyword>
<feature type="compositionally biased region" description="Polar residues" evidence="7">
    <location>
        <begin position="79"/>
        <end position="94"/>
    </location>
</feature>
<sequence>MANPYESGGSADPFREPTLPPAGAGVSPARSPPSSPPISGGGGGGANPALPYTYGSTGAGQSLPPPGQGYSGASFMDYSKTSPTQTGAQDTTPKMQFYAGDGTGVPPPWEDGAQARTPASSDAAAAAAAAPSPTSKFWTMEFYQQFFDVNTRQVLLRLSNTLVPLNPPDFLMDRNWHFNESMVAGDAVEDTTLEEAGVVLSRKPDLYGPFWVCTTLWITLAVVSNIMSKIAYTRSNNNADPWKYDFSVASVAYVTIYLYCFVFGSLVWGIMQWKNLPATITDVVCLYGYSMFIFELVAILCMIPTSAAQWVFVMVGGAWSTAYLLINMWHMWKTTLERNWFIGLVSFVTIFHMGLTLSFKFYFFKYKMA</sequence>
<dbReference type="AlphaFoldDB" id="A0A0N0DXH0"/>
<dbReference type="OMA" id="PIWISVT"/>
<name>A0A0N0DXH0_LEPPY</name>
<proteinExistence type="inferred from homology"/>
<protein>
    <recommendedName>
        <fullName evidence="6">Protein YIPF</fullName>
    </recommendedName>
</protein>
<organism evidence="9 10">
    <name type="scientific">Leptomonas pyrrhocoris</name>
    <name type="common">Firebug parasite</name>
    <dbReference type="NCBI Taxonomy" id="157538"/>
    <lineage>
        <taxon>Eukaryota</taxon>
        <taxon>Discoba</taxon>
        <taxon>Euglenozoa</taxon>
        <taxon>Kinetoplastea</taxon>
        <taxon>Metakinetoplastina</taxon>
        <taxon>Trypanosomatida</taxon>
        <taxon>Trypanosomatidae</taxon>
        <taxon>Leishmaniinae</taxon>
        <taxon>Leptomonas</taxon>
    </lineage>
</organism>
<evidence type="ECO:0000256" key="2">
    <source>
        <dbReference type="ARBA" id="ARBA00010596"/>
    </source>
</evidence>
<dbReference type="GeneID" id="26903008"/>
<dbReference type="Pfam" id="PF04893">
    <property type="entry name" value="Yip1"/>
    <property type="match status" value="1"/>
</dbReference>
<dbReference type="PANTHER" id="PTHR12822:SF2">
    <property type="entry name" value="PROTEIN YIPF"/>
    <property type="match status" value="1"/>
</dbReference>
<evidence type="ECO:0000313" key="10">
    <source>
        <dbReference type="Proteomes" id="UP000037923"/>
    </source>
</evidence>
<dbReference type="Proteomes" id="UP000037923">
    <property type="component" value="Unassembled WGS sequence"/>
</dbReference>
<evidence type="ECO:0000256" key="3">
    <source>
        <dbReference type="ARBA" id="ARBA00022692"/>
    </source>
</evidence>
<evidence type="ECO:0000259" key="8">
    <source>
        <dbReference type="Pfam" id="PF04893"/>
    </source>
</evidence>
<dbReference type="VEuPathDB" id="TriTrypDB:LpyrH10_04_2670"/>
<feature type="transmembrane region" description="Helical" evidence="6">
    <location>
        <begin position="248"/>
        <end position="271"/>
    </location>
</feature>
<feature type="compositionally biased region" description="Low complexity" evidence="7">
    <location>
        <begin position="114"/>
        <end position="126"/>
    </location>
</feature>
<dbReference type="PANTHER" id="PTHR12822">
    <property type="entry name" value="PROTEIN YIPF"/>
    <property type="match status" value="1"/>
</dbReference>
<dbReference type="GO" id="GO:0031267">
    <property type="term" value="F:small GTPase binding"/>
    <property type="evidence" value="ECO:0007669"/>
    <property type="project" value="InterPro"/>
</dbReference>
<feature type="transmembrane region" description="Helical" evidence="6">
    <location>
        <begin position="341"/>
        <end position="363"/>
    </location>
</feature>
<comment type="caution">
    <text evidence="9">The sequence shown here is derived from an EMBL/GenBank/DDBJ whole genome shotgun (WGS) entry which is preliminary data.</text>
</comment>
<dbReference type="EMBL" id="LGTL01000004">
    <property type="protein sequence ID" value="KPA82975.1"/>
    <property type="molecule type" value="Genomic_DNA"/>
</dbReference>
<keyword evidence="10" id="KW-1185">Reference proteome</keyword>
<keyword evidence="4 6" id="KW-1133">Transmembrane helix</keyword>